<feature type="compositionally biased region" description="Polar residues" evidence="4">
    <location>
        <begin position="383"/>
        <end position="407"/>
    </location>
</feature>
<reference evidence="6 7" key="1">
    <citation type="journal article" date="2020" name="G3 (Bethesda)">
        <title>Improved Reference Genome for Cyclotella cryptica CCMP332, a Model for Cell Wall Morphogenesis, Salinity Adaptation, and Lipid Production in Diatoms (Bacillariophyta).</title>
        <authorList>
            <person name="Roberts W.R."/>
            <person name="Downey K.M."/>
            <person name="Ruck E.C."/>
            <person name="Traller J.C."/>
            <person name="Alverson A.J."/>
        </authorList>
    </citation>
    <scope>NUCLEOTIDE SEQUENCE [LARGE SCALE GENOMIC DNA]</scope>
    <source>
        <strain evidence="6 7">CCMP332</strain>
    </source>
</reference>
<dbReference type="PROSITE" id="PS50940">
    <property type="entry name" value="CHIT_BIND_II"/>
    <property type="match status" value="1"/>
</dbReference>
<proteinExistence type="predicted"/>
<dbReference type="InterPro" id="IPR036508">
    <property type="entry name" value="Chitin-bd_dom_sf"/>
</dbReference>
<feature type="region of interest" description="Disordered" evidence="4">
    <location>
        <begin position="338"/>
        <end position="427"/>
    </location>
</feature>
<evidence type="ECO:0000256" key="1">
    <source>
        <dbReference type="ARBA" id="ARBA00004613"/>
    </source>
</evidence>
<protein>
    <recommendedName>
        <fullName evidence="5">Chitin-binding type-2 domain-containing protein</fullName>
    </recommendedName>
</protein>
<evidence type="ECO:0000313" key="7">
    <source>
        <dbReference type="Proteomes" id="UP001516023"/>
    </source>
</evidence>
<evidence type="ECO:0000256" key="4">
    <source>
        <dbReference type="SAM" id="MobiDB-lite"/>
    </source>
</evidence>
<dbReference type="Pfam" id="PF01607">
    <property type="entry name" value="CBM_14"/>
    <property type="match status" value="1"/>
</dbReference>
<dbReference type="InterPro" id="IPR002557">
    <property type="entry name" value="Chitin-bd_dom"/>
</dbReference>
<evidence type="ECO:0000256" key="2">
    <source>
        <dbReference type="ARBA" id="ARBA00022525"/>
    </source>
</evidence>
<dbReference type="SMART" id="SM00494">
    <property type="entry name" value="ChtBD2"/>
    <property type="match status" value="1"/>
</dbReference>
<organism evidence="6 7">
    <name type="scientific">Cyclotella cryptica</name>
    <dbReference type="NCBI Taxonomy" id="29204"/>
    <lineage>
        <taxon>Eukaryota</taxon>
        <taxon>Sar</taxon>
        <taxon>Stramenopiles</taxon>
        <taxon>Ochrophyta</taxon>
        <taxon>Bacillariophyta</taxon>
        <taxon>Coscinodiscophyceae</taxon>
        <taxon>Thalassiosirophycidae</taxon>
        <taxon>Stephanodiscales</taxon>
        <taxon>Stephanodiscaceae</taxon>
        <taxon>Cyclotella</taxon>
    </lineage>
</organism>
<feature type="region of interest" description="Disordered" evidence="4">
    <location>
        <begin position="252"/>
        <end position="276"/>
    </location>
</feature>
<dbReference type="AlphaFoldDB" id="A0ABD3R0I2"/>
<dbReference type="Pfam" id="PF24517">
    <property type="entry name" value="CBM96"/>
    <property type="match status" value="2"/>
</dbReference>
<accession>A0ABD3R0I2</accession>
<comment type="subcellular location">
    <subcellularLocation>
        <location evidence="1">Secreted</location>
    </subcellularLocation>
</comment>
<dbReference type="EMBL" id="JABMIG020000001">
    <property type="protein sequence ID" value="KAL3805807.1"/>
    <property type="molecule type" value="Genomic_DNA"/>
</dbReference>
<evidence type="ECO:0000256" key="3">
    <source>
        <dbReference type="ARBA" id="ARBA00022729"/>
    </source>
</evidence>
<comment type="caution">
    <text evidence="6">The sequence shown here is derived from an EMBL/GenBank/DDBJ whole genome shotgun (WGS) entry which is preliminary data.</text>
</comment>
<name>A0ABD3R0I2_9STRA</name>
<dbReference type="Gene3D" id="2.170.140.10">
    <property type="entry name" value="Chitin binding domain"/>
    <property type="match status" value="1"/>
</dbReference>
<feature type="compositionally biased region" description="Low complexity" evidence="4">
    <location>
        <begin position="411"/>
        <end position="420"/>
    </location>
</feature>
<evidence type="ECO:0000259" key="5">
    <source>
        <dbReference type="PROSITE" id="PS50940"/>
    </source>
</evidence>
<feature type="compositionally biased region" description="Low complexity" evidence="4">
    <location>
        <begin position="338"/>
        <end position="372"/>
    </location>
</feature>
<feature type="compositionally biased region" description="Low complexity" evidence="4">
    <location>
        <begin position="252"/>
        <end position="262"/>
    </location>
</feature>
<keyword evidence="3" id="KW-0732">Signal</keyword>
<gene>
    <name evidence="6" type="ORF">HJC23_007768</name>
</gene>
<feature type="region of interest" description="Disordered" evidence="4">
    <location>
        <begin position="67"/>
        <end position="86"/>
    </location>
</feature>
<feature type="region of interest" description="Disordered" evidence="4">
    <location>
        <begin position="635"/>
        <end position="657"/>
    </location>
</feature>
<dbReference type="NCBIfam" id="NF033679">
    <property type="entry name" value="DNRLRE_dom"/>
    <property type="match status" value="2"/>
</dbReference>
<evidence type="ECO:0000313" key="6">
    <source>
        <dbReference type="EMBL" id="KAL3805807.1"/>
    </source>
</evidence>
<dbReference type="SUPFAM" id="SSF57625">
    <property type="entry name" value="Invertebrate chitin-binding proteins"/>
    <property type="match status" value="1"/>
</dbReference>
<sequence length="895" mass="94964">MAFCHTIYHTSNGSKATRRSIPIFLPSTTTTMTLKRSRPTTATTTSAASTAAETACSMLAEAVATTTITSRASRRQQRRQPIQERPRRVVFPHRKTLATAVMVTFCPSFAHAQTTTTSSAATTMAATSVAGTLQTSLAATTTMSQPAETIAATMQAGTTSQSAQGTPPATEAAQVQHECPPLYSGWAPSSNCASYFWCSNGQLASIPYDCVEGTLFDADQLTCLPAEEVDCLPVAATTTSTTIAATATLGPGVTESVTSTASPTPPPTPRPTSLGPAIYFVDFPSQSCKTDSPPDWITPDQLFTTKEECCNVMMDWIPLETCLGGANYTETNFYWAPTESPTESPSWSPTDRPSEAPSVSPSSSEPTVSPSTGMPTVGPTLVPTASPNNSPTQFPTVNPTLSPSQFMSDAPTLSPTTESPTPSPTIDPQILLSAQLATASKVENTYLVDLIGWANEGMESYSIETFSTSVVVTTTTESPTPSPSSSSSAAAANDVYADDVSLMTLILPVIADATISKQRPQVNFGSHQALAVDGGDPSTALGDSVGEKFDTLLKFDVSLVDWTRPVESATLRLYIVEGCKSGGTLSTTMNTEWESDTVTWENAPVADGVWIGRLPPVVAGQWYDVDVTSALASLSTVEEEEDGGGQGGEYDRYSTASSSLEDGGYLSLRFESDENSRCLYSSMESGDSVSPRLVVQYMEQNVIARDDTLQENVEEEPSLSPPVIGDFLLLKATDDATVVGNNPTRNFGSEPNLLIAFDTGTRGIFDTLIRFDLRELVSTPPRTAVLSLYAETDCDSAGTFATTSGDDDWTENQVTWATAPMYEPQNGSNAGGTSLGVFGSVKAETWNAFNVLNAIKDAIKLKKSAVTFRLSSGNSEPCQFSSRDGGRAPKLMVAF</sequence>
<dbReference type="InterPro" id="IPR055372">
    <property type="entry name" value="CBM96"/>
</dbReference>
<dbReference type="Proteomes" id="UP001516023">
    <property type="component" value="Unassembled WGS sequence"/>
</dbReference>
<feature type="domain" description="Chitin-binding type-2" evidence="5">
    <location>
        <begin position="176"/>
        <end position="233"/>
    </location>
</feature>
<dbReference type="GO" id="GO:0005576">
    <property type="term" value="C:extracellular region"/>
    <property type="evidence" value="ECO:0007669"/>
    <property type="project" value="UniProtKB-SubCell"/>
</dbReference>
<keyword evidence="7" id="KW-1185">Reference proteome</keyword>
<keyword evidence="2" id="KW-0964">Secreted</keyword>